<reference evidence="2" key="1">
    <citation type="submission" date="2020-05" db="EMBL/GenBank/DDBJ databases">
        <title>WGS assembly of Panicum virgatum.</title>
        <authorList>
            <person name="Lovell J.T."/>
            <person name="Jenkins J."/>
            <person name="Shu S."/>
            <person name="Juenger T.E."/>
            <person name="Schmutz J."/>
        </authorList>
    </citation>
    <scope>NUCLEOTIDE SEQUENCE</scope>
    <source>
        <strain evidence="2">AP13</strain>
    </source>
</reference>
<protein>
    <submittedName>
        <fullName evidence="2">Uncharacterized protein</fullName>
    </submittedName>
</protein>
<gene>
    <name evidence="2" type="ORF">PVAP13_7KG010073</name>
</gene>
<dbReference type="Proteomes" id="UP000823388">
    <property type="component" value="Chromosome 7K"/>
</dbReference>
<organism evidence="2 3">
    <name type="scientific">Panicum virgatum</name>
    <name type="common">Blackwell switchgrass</name>
    <dbReference type="NCBI Taxonomy" id="38727"/>
    <lineage>
        <taxon>Eukaryota</taxon>
        <taxon>Viridiplantae</taxon>
        <taxon>Streptophyta</taxon>
        <taxon>Embryophyta</taxon>
        <taxon>Tracheophyta</taxon>
        <taxon>Spermatophyta</taxon>
        <taxon>Magnoliopsida</taxon>
        <taxon>Liliopsida</taxon>
        <taxon>Poales</taxon>
        <taxon>Poaceae</taxon>
        <taxon>PACMAD clade</taxon>
        <taxon>Panicoideae</taxon>
        <taxon>Panicodae</taxon>
        <taxon>Paniceae</taxon>
        <taxon>Panicinae</taxon>
        <taxon>Panicum</taxon>
        <taxon>Panicum sect. Hiantes</taxon>
    </lineage>
</organism>
<feature type="region of interest" description="Disordered" evidence="1">
    <location>
        <begin position="47"/>
        <end position="79"/>
    </location>
</feature>
<comment type="caution">
    <text evidence="2">The sequence shown here is derived from an EMBL/GenBank/DDBJ whole genome shotgun (WGS) entry which is preliminary data.</text>
</comment>
<accession>A0A8T0QD28</accession>
<proteinExistence type="predicted"/>
<evidence type="ECO:0000313" key="2">
    <source>
        <dbReference type="EMBL" id="KAG2571345.1"/>
    </source>
</evidence>
<sequence length="126" mass="14507">MYGPVLNGKCNRLADFLLTKQRRRQMGRRSTRGGTSHLIPAYIYATQSRRRGEPRRSRHTPALLRTSRSAARGRQPSSSSIVFKLAKELEEVDDHHQVHRNQLTWVNGGTMSSKLQTACQRRRPLR</sequence>
<dbReference type="EMBL" id="CM029049">
    <property type="protein sequence ID" value="KAG2571345.1"/>
    <property type="molecule type" value="Genomic_DNA"/>
</dbReference>
<keyword evidence="3" id="KW-1185">Reference proteome</keyword>
<name>A0A8T0QD28_PANVG</name>
<dbReference type="AlphaFoldDB" id="A0A8T0QD28"/>
<evidence type="ECO:0000313" key="3">
    <source>
        <dbReference type="Proteomes" id="UP000823388"/>
    </source>
</evidence>
<evidence type="ECO:0000256" key="1">
    <source>
        <dbReference type="SAM" id="MobiDB-lite"/>
    </source>
</evidence>